<reference evidence="1 2" key="1">
    <citation type="submission" date="2023-12" db="EMBL/GenBank/DDBJ databases">
        <title>Baltic Sea Cyanobacteria.</title>
        <authorList>
            <person name="Delbaje E."/>
            <person name="Fewer D.P."/>
            <person name="Shishido T.K."/>
        </authorList>
    </citation>
    <scope>NUCLEOTIDE SEQUENCE [LARGE SCALE GENOMIC DNA]</scope>
    <source>
        <strain evidence="1 2">UHCC 0370</strain>
    </source>
</reference>
<evidence type="ECO:0000313" key="1">
    <source>
        <dbReference type="EMBL" id="MEA5476376.1"/>
    </source>
</evidence>
<dbReference type="EMBL" id="JAYGIE010000004">
    <property type="protein sequence ID" value="MEA5476376.1"/>
    <property type="molecule type" value="Genomic_DNA"/>
</dbReference>
<accession>A0ABU5TE66</accession>
<evidence type="ECO:0008006" key="3">
    <source>
        <dbReference type="Google" id="ProtNLM"/>
    </source>
</evidence>
<sequence>MKPLRLPSRSAWAIAANYVASTIVITSFSLITDSLGNQSMVIAQTINPAITCPQITNRRYVVMLDRPANALPQLPEFLAIAAVPCNYLNASMTFFGGFDNAQASTFRANQLRALGLDAVVHSFSAKVKDIPANLQAAVILVELNKEPNMAIQQVQSLSGKSAVLATFSNRSVLLAAPLASQQSANAIASKLRGQGLAAQVIGASLIASPIASSNRSVPTNSVPTSTTTKPSSNATIYRVLVPNTNANTLKQVREFAPDAFVTIFKGRSYVQVRTYRDRGNAHRERNRLNARFAGTILIQD</sequence>
<keyword evidence="2" id="KW-1185">Reference proteome</keyword>
<name>A0ABU5TE66_9CYAN</name>
<proteinExistence type="predicted"/>
<gene>
    <name evidence="1" type="ORF">VB774_01975</name>
</gene>
<dbReference type="RefSeq" id="WP_281008494.1">
    <property type="nucleotide sequence ID" value="NZ_JAYGIE010000004.1"/>
</dbReference>
<comment type="caution">
    <text evidence="1">The sequence shown here is derived from an EMBL/GenBank/DDBJ whole genome shotgun (WGS) entry which is preliminary data.</text>
</comment>
<protein>
    <recommendedName>
        <fullName evidence="3">SPOR domain-containing protein</fullName>
    </recommendedName>
</protein>
<dbReference type="Proteomes" id="UP001301388">
    <property type="component" value="Unassembled WGS sequence"/>
</dbReference>
<organism evidence="1 2">
    <name type="scientific">Pseudanabaena galeata UHCC 0370</name>
    <dbReference type="NCBI Taxonomy" id="3110310"/>
    <lineage>
        <taxon>Bacteria</taxon>
        <taxon>Bacillati</taxon>
        <taxon>Cyanobacteriota</taxon>
        <taxon>Cyanophyceae</taxon>
        <taxon>Pseudanabaenales</taxon>
        <taxon>Pseudanabaenaceae</taxon>
        <taxon>Pseudanabaena</taxon>
    </lineage>
</organism>
<evidence type="ECO:0000313" key="2">
    <source>
        <dbReference type="Proteomes" id="UP001301388"/>
    </source>
</evidence>